<dbReference type="AlphaFoldDB" id="A0A016RSD6"/>
<proteinExistence type="predicted"/>
<keyword evidence="3" id="KW-1185">Reference proteome</keyword>
<reference evidence="3" key="1">
    <citation type="journal article" date="2015" name="Nat. Genet.">
        <title>The genome and transcriptome of the zoonotic hookworm Ancylostoma ceylanicum identify infection-specific gene families.</title>
        <authorList>
            <person name="Schwarz E.M."/>
            <person name="Hu Y."/>
            <person name="Antoshechkin I."/>
            <person name="Miller M.M."/>
            <person name="Sternberg P.W."/>
            <person name="Aroian R.V."/>
        </authorList>
    </citation>
    <scope>NUCLEOTIDE SEQUENCE</scope>
    <source>
        <strain evidence="3">HY135</strain>
    </source>
</reference>
<evidence type="ECO:0000313" key="3">
    <source>
        <dbReference type="Proteomes" id="UP000024635"/>
    </source>
</evidence>
<feature type="compositionally biased region" description="Polar residues" evidence="1">
    <location>
        <begin position="32"/>
        <end position="59"/>
    </location>
</feature>
<evidence type="ECO:0000313" key="2">
    <source>
        <dbReference type="EMBL" id="EYB81305.1"/>
    </source>
</evidence>
<accession>A0A016RSD6</accession>
<feature type="compositionally biased region" description="Polar residues" evidence="1">
    <location>
        <begin position="67"/>
        <end position="87"/>
    </location>
</feature>
<feature type="region of interest" description="Disordered" evidence="1">
    <location>
        <begin position="1"/>
        <end position="87"/>
    </location>
</feature>
<evidence type="ECO:0000256" key="1">
    <source>
        <dbReference type="SAM" id="MobiDB-lite"/>
    </source>
</evidence>
<dbReference type="Proteomes" id="UP000024635">
    <property type="component" value="Unassembled WGS sequence"/>
</dbReference>
<feature type="compositionally biased region" description="Basic and acidic residues" evidence="1">
    <location>
        <begin position="17"/>
        <end position="29"/>
    </location>
</feature>
<dbReference type="EMBL" id="JARK01001723">
    <property type="protein sequence ID" value="EYB81305.1"/>
    <property type="molecule type" value="Genomic_DNA"/>
</dbReference>
<organism evidence="2 3">
    <name type="scientific">Ancylostoma ceylanicum</name>
    <dbReference type="NCBI Taxonomy" id="53326"/>
    <lineage>
        <taxon>Eukaryota</taxon>
        <taxon>Metazoa</taxon>
        <taxon>Ecdysozoa</taxon>
        <taxon>Nematoda</taxon>
        <taxon>Chromadorea</taxon>
        <taxon>Rhabditida</taxon>
        <taxon>Rhabditina</taxon>
        <taxon>Rhabditomorpha</taxon>
        <taxon>Strongyloidea</taxon>
        <taxon>Ancylostomatidae</taxon>
        <taxon>Ancylostomatinae</taxon>
        <taxon>Ancylostoma</taxon>
    </lineage>
</organism>
<sequence length="87" mass="9740">MKSFSVRGIFVRPSLSKAERDRMRQERALARTSCSTSMTQPSQNTSRSDVTSVCASSRLSVDRETSNHSSDSMYSHQVPSFKHSINP</sequence>
<gene>
    <name evidence="2" type="primary">Acey_s0387.g470</name>
    <name evidence="2" type="ORF">Y032_0387g470</name>
</gene>
<comment type="caution">
    <text evidence="2">The sequence shown here is derived from an EMBL/GenBank/DDBJ whole genome shotgun (WGS) entry which is preliminary data.</text>
</comment>
<name>A0A016RSD6_9BILA</name>
<protein>
    <submittedName>
        <fullName evidence="2">Uncharacterized protein</fullName>
    </submittedName>
</protein>